<reference evidence="1 2" key="1">
    <citation type="submission" date="2024-04" db="EMBL/GenBank/DDBJ databases">
        <title>whole genome sequencing of Lutimonas vermicola strain IMCC1616.</title>
        <authorList>
            <person name="Bae S.S."/>
        </authorList>
    </citation>
    <scope>NUCLEOTIDE SEQUENCE [LARGE SCALE GENOMIC DNA]</scope>
    <source>
        <strain evidence="1 2">IMCC1616</strain>
    </source>
</reference>
<gene>
    <name evidence="1" type="ORF">AABB81_10085</name>
</gene>
<keyword evidence="2" id="KW-1185">Reference proteome</keyword>
<dbReference type="Gene3D" id="3.40.50.720">
    <property type="entry name" value="NAD(P)-binding Rossmann-like Domain"/>
    <property type="match status" value="1"/>
</dbReference>
<dbReference type="PANTHER" id="PTHR14097">
    <property type="entry name" value="OXIDOREDUCTASE HTATIP2"/>
    <property type="match status" value="1"/>
</dbReference>
<accession>A0ABU9L1E2</accession>
<protein>
    <submittedName>
        <fullName evidence="1">Epimerase</fullName>
    </submittedName>
</protein>
<comment type="caution">
    <text evidence="1">The sequence shown here is derived from an EMBL/GenBank/DDBJ whole genome shotgun (WGS) entry which is preliminary data.</text>
</comment>
<dbReference type="Proteomes" id="UP001474120">
    <property type="component" value="Unassembled WGS sequence"/>
</dbReference>
<name>A0ABU9L1E2_9FLAO</name>
<dbReference type="EMBL" id="JBCDNA010000002">
    <property type="protein sequence ID" value="MEL4456245.1"/>
    <property type="molecule type" value="Genomic_DNA"/>
</dbReference>
<dbReference type="RefSeq" id="WP_342160322.1">
    <property type="nucleotide sequence ID" value="NZ_JBCDNA010000002.1"/>
</dbReference>
<dbReference type="InterPro" id="IPR036291">
    <property type="entry name" value="NAD(P)-bd_dom_sf"/>
</dbReference>
<dbReference type="SUPFAM" id="SSF51735">
    <property type="entry name" value="NAD(P)-binding Rossmann-fold domains"/>
    <property type="match status" value="1"/>
</dbReference>
<sequence>MGYKVVITGTTGMVGKGVLLECMDHPSIENILIVNRSPLGITHPKVKEVLIEDFFDLSSVLDELKGFDACFFCLGITSIGQSEASYTRTTYDLTINFAEAFIDQNVKSIFCYVSGAGTDSSEKGSSMWARVKGKTENRLLEMPFKRTYLFRPGYIQPLRGIKSKTQWYALLYMIFKPIYLILKHFPSAATNSTNMGLAMINSLDGKYAKSILENKEINELAQQ</sequence>
<evidence type="ECO:0000313" key="1">
    <source>
        <dbReference type="EMBL" id="MEL4456245.1"/>
    </source>
</evidence>
<dbReference type="PANTHER" id="PTHR14097:SF8">
    <property type="entry name" value="NAD(P)-BINDING DOMAIN-CONTAINING PROTEIN"/>
    <property type="match status" value="1"/>
</dbReference>
<evidence type="ECO:0000313" key="2">
    <source>
        <dbReference type="Proteomes" id="UP001474120"/>
    </source>
</evidence>
<organism evidence="1 2">
    <name type="scientific">Lutimonas vermicola</name>
    <dbReference type="NCBI Taxonomy" id="414288"/>
    <lineage>
        <taxon>Bacteria</taxon>
        <taxon>Pseudomonadati</taxon>
        <taxon>Bacteroidota</taxon>
        <taxon>Flavobacteriia</taxon>
        <taxon>Flavobacteriales</taxon>
        <taxon>Flavobacteriaceae</taxon>
        <taxon>Lutimonas</taxon>
    </lineage>
</organism>
<proteinExistence type="predicted"/>